<accession>A0A060RAU0</accession>
<dbReference type="CDD" id="cd09895">
    <property type="entry name" value="NGN_SP_UpxY"/>
    <property type="match status" value="1"/>
</dbReference>
<evidence type="ECO:0000256" key="3">
    <source>
        <dbReference type="ARBA" id="ARBA00023163"/>
    </source>
</evidence>
<organism evidence="5 6">
    <name type="scientific">Mucinivorans hirudinis</name>
    <dbReference type="NCBI Taxonomy" id="1433126"/>
    <lineage>
        <taxon>Bacteria</taxon>
        <taxon>Pseudomonadati</taxon>
        <taxon>Bacteroidota</taxon>
        <taxon>Bacteroidia</taxon>
        <taxon>Bacteroidales</taxon>
        <taxon>Rikenellaceae</taxon>
        <taxon>Mucinivorans</taxon>
    </lineage>
</organism>
<gene>
    <name evidence="5" type="ORF">BN938_0779</name>
</gene>
<keyword evidence="2" id="KW-0805">Transcription regulation</keyword>
<dbReference type="Proteomes" id="UP000027616">
    <property type="component" value="Chromosome I"/>
</dbReference>
<dbReference type="Pfam" id="PF02357">
    <property type="entry name" value="NusG"/>
    <property type="match status" value="1"/>
</dbReference>
<evidence type="ECO:0000313" key="6">
    <source>
        <dbReference type="Proteomes" id="UP000027616"/>
    </source>
</evidence>
<reference evidence="5 6" key="1">
    <citation type="journal article" date="2015" name="Genome Announc.">
        <title>Complete Genome Sequence of the Novel Leech Symbiont Mucinivorans hirudinis M3T.</title>
        <authorList>
            <person name="Nelson M.C."/>
            <person name="Bomar L."/>
            <person name="Graf J."/>
        </authorList>
    </citation>
    <scope>NUCLEOTIDE SEQUENCE [LARGE SCALE GENOMIC DNA]</scope>
    <source>
        <strain evidence="6">M3</strain>
    </source>
</reference>
<protein>
    <submittedName>
        <fullName evidence="5">Transcription antitermination protein UpdY</fullName>
    </submittedName>
</protein>
<dbReference type="STRING" id="1433126.BN938_0779"/>
<dbReference type="HOGENOM" id="CLU_067287_3_1_10"/>
<name>A0A060RAU0_9BACT</name>
<keyword evidence="1" id="KW-0889">Transcription antitermination</keyword>
<dbReference type="InterPro" id="IPR036735">
    <property type="entry name" value="NGN_dom_sf"/>
</dbReference>
<dbReference type="GO" id="GO:0006354">
    <property type="term" value="P:DNA-templated transcription elongation"/>
    <property type="evidence" value="ECO:0007669"/>
    <property type="project" value="InterPro"/>
</dbReference>
<proteinExistence type="predicted"/>
<dbReference type="EMBL" id="HG934468">
    <property type="protein sequence ID" value="CDN30883.1"/>
    <property type="molecule type" value="Genomic_DNA"/>
</dbReference>
<dbReference type="GO" id="GO:0031564">
    <property type="term" value="P:transcription antitermination"/>
    <property type="evidence" value="ECO:0007669"/>
    <property type="project" value="UniProtKB-KW"/>
</dbReference>
<dbReference type="KEGG" id="rbc:BN938_0779"/>
<sequence>MEESVEWYAVRVTYCREFKLKEILDSLKIDNYIPVQYREVTRNGKKKKILQPVIRNLVFIRTSRETLDAIKKDVEGVLPIRYMYNNAAKAPVTINDSEMRQFIAVSGMLNEQLIYVTLDGCKLKRGDRVRVTGGIFEGVEGDVVRIKNDRRVLVTINGVMAVATSFIHPSLLQKIN</sequence>
<dbReference type="InterPro" id="IPR008991">
    <property type="entry name" value="Translation_prot_SH3-like_sf"/>
</dbReference>
<dbReference type="InterPro" id="IPR043425">
    <property type="entry name" value="NusG-like"/>
</dbReference>
<keyword evidence="6" id="KW-1185">Reference proteome</keyword>
<evidence type="ECO:0000256" key="1">
    <source>
        <dbReference type="ARBA" id="ARBA00022814"/>
    </source>
</evidence>
<keyword evidence="3" id="KW-0804">Transcription</keyword>
<dbReference type="SUPFAM" id="SSF82679">
    <property type="entry name" value="N-utilization substance G protein NusG, N-terminal domain"/>
    <property type="match status" value="1"/>
</dbReference>
<dbReference type="PATRIC" id="fig|1433126.3.peg.781"/>
<dbReference type="AlphaFoldDB" id="A0A060RAU0"/>
<evidence type="ECO:0000313" key="5">
    <source>
        <dbReference type="EMBL" id="CDN30883.1"/>
    </source>
</evidence>
<evidence type="ECO:0000256" key="2">
    <source>
        <dbReference type="ARBA" id="ARBA00023015"/>
    </source>
</evidence>
<dbReference type="NCBIfam" id="NF033644">
    <property type="entry name" value="antiterm_UpxY"/>
    <property type="match status" value="1"/>
</dbReference>
<dbReference type="PANTHER" id="PTHR30265:SF4">
    <property type="entry name" value="KOW MOTIF FAMILY PROTEIN, EXPRESSED"/>
    <property type="match status" value="1"/>
</dbReference>
<dbReference type="PANTHER" id="PTHR30265">
    <property type="entry name" value="RHO-INTERACTING TRANSCRIPTION TERMINATION FACTOR NUSG"/>
    <property type="match status" value="1"/>
</dbReference>
<feature type="domain" description="NusG-like N-terminal" evidence="4">
    <location>
        <begin position="6"/>
        <end position="102"/>
    </location>
</feature>
<dbReference type="SUPFAM" id="SSF50104">
    <property type="entry name" value="Translation proteins SH3-like domain"/>
    <property type="match status" value="1"/>
</dbReference>
<dbReference type="InterPro" id="IPR006645">
    <property type="entry name" value="NGN-like_dom"/>
</dbReference>
<evidence type="ECO:0000259" key="4">
    <source>
        <dbReference type="Pfam" id="PF02357"/>
    </source>
</evidence>
<dbReference type="eggNOG" id="COG0250">
    <property type="taxonomic scope" value="Bacteria"/>
</dbReference>
<dbReference type="OrthoDB" id="1491263at2"/>
<dbReference type="Gene3D" id="3.30.70.940">
    <property type="entry name" value="NusG, N-terminal domain"/>
    <property type="match status" value="1"/>
</dbReference>